<geneLocation type="plasmid" evidence="8 11">
    <name>pG5MAi6_1</name>
</geneLocation>
<dbReference type="EMBL" id="CP118719">
    <property type="protein sequence ID" value="WEA47121.1"/>
    <property type="molecule type" value="Genomic_DNA"/>
</dbReference>
<evidence type="ECO:0000259" key="7">
    <source>
        <dbReference type="PROSITE" id="PS50994"/>
    </source>
</evidence>
<dbReference type="EMBL" id="CP118719">
    <property type="protein sequence ID" value="WEA47218.1"/>
    <property type="molecule type" value="Genomic_DNA"/>
</dbReference>
<sequence length="527" mass="61988">MEDGKVDKWNVYMNIKRLRKQGFTITQVARKLGISRNTVYKYMKKDPEEMALWMASSHKKSRKLDRYKEVILGWLEKHSDLTAAQIQDWLKEQYPDVTVGDSTVRMYVASLREEYGISRTVHMRQYEAVPDPPMGQQAQVDFGTCKVRKGEKTTEIRLWFITFVLSHSRFKYVEWLDRPFTTKDVINAHERAFEYFGGMPKELVYDQDILISVNENGGDIQLTEAFQGYVTYRKFKVHLCRKADPESKGKIENVVGYIKKNFAKHRPFYNLEKWNEKSLGWLERTGNGNIHNTTKKRPIEVHQLEKEHLQSISFIQNNLSITRIVRKDNTIRFRSNRYSVPIGTYKPTEETTVYLTVTAEQELIIQKQSSSDIILARHPLSLDKGKLIQHRNHRRDWSRGISEWIDKMSQQFEDATQAYEYLEKVRQNYPRYIRDQLQIIENIRTHYPTTILTQALDLCIRKKLYSANDFRDVIQVLTQRNPQQLPSKDTFYTPPSIETQVHSSLKADTRSLDMYVSILKGDESSCV</sequence>
<keyword evidence="8" id="KW-0614">Plasmid</keyword>
<dbReference type="PROSITE" id="PS50994">
    <property type="entry name" value="INTEGRASE"/>
    <property type="match status" value="1"/>
</dbReference>
<gene>
    <name evidence="8" type="primary">istA</name>
    <name evidence="9" type="ORF">PWO00_27615</name>
    <name evidence="10" type="ORF">PWO00_27640</name>
    <name evidence="8" type="ORF">PWO00_27855</name>
</gene>
<comment type="similarity">
    <text evidence="1">Belongs to the transposase IS21/IS408/IS1162 family.</text>
</comment>
<feature type="domain" description="HTH IS21-type" evidence="5">
    <location>
        <begin position="10"/>
        <end position="75"/>
    </location>
</feature>
<feature type="domain" description="HTH cro/C1-type" evidence="6">
    <location>
        <begin position="15"/>
        <end position="42"/>
    </location>
</feature>
<evidence type="ECO:0000313" key="8">
    <source>
        <dbReference type="EMBL" id="WEA47121.1"/>
    </source>
</evidence>
<dbReference type="InterPro" id="IPR001584">
    <property type="entry name" value="Integrase_cat-core"/>
</dbReference>
<dbReference type="Proteomes" id="UP001220217">
    <property type="component" value="Plasmid pG5MAi6_1"/>
</dbReference>
<dbReference type="GO" id="GO:0032196">
    <property type="term" value="P:transposition"/>
    <property type="evidence" value="ECO:0007669"/>
    <property type="project" value="UniProtKB-KW"/>
</dbReference>
<dbReference type="Gene3D" id="1.10.10.60">
    <property type="entry name" value="Homeodomain-like"/>
    <property type="match status" value="1"/>
</dbReference>
<evidence type="ECO:0000313" key="11">
    <source>
        <dbReference type="Proteomes" id="UP001220217"/>
    </source>
</evidence>
<dbReference type="Gene3D" id="3.30.420.10">
    <property type="entry name" value="Ribonuclease H-like superfamily/Ribonuclease H"/>
    <property type="match status" value="1"/>
</dbReference>
<dbReference type="GO" id="GO:0003677">
    <property type="term" value="F:DNA binding"/>
    <property type="evidence" value="ECO:0007669"/>
    <property type="project" value="UniProtKB-KW"/>
</dbReference>
<organism evidence="8 11">
    <name type="scientific">Priestia aryabhattai</name>
    <name type="common">Bacillus aryabhattai</name>
    <dbReference type="NCBI Taxonomy" id="412384"/>
    <lineage>
        <taxon>Bacteria</taxon>
        <taxon>Bacillati</taxon>
        <taxon>Bacillota</taxon>
        <taxon>Bacilli</taxon>
        <taxon>Bacillales</taxon>
        <taxon>Bacillaceae</taxon>
        <taxon>Priestia</taxon>
    </lineage>
</organism>
<evidence type="ECO:0000313" key="9">
    <source>
        <dbReference type="EMBL" id="WEA47218.1"/>
    </source>
</evidence>
<proteinExistence type="inferred from homology"/>
<dbReference type="Pfam" id="PF00665">
    <property type="entry name" value="rve"/>
    <property type="match status" value="1"/>
</dbReference>
<name>A0ABD7X3G0_PRIAR</name>
<accession>A0ABD7X3G0</accession>
<dbReference type="SUPFAM" id="SSF53098">
    <property type="entry name" value="Ribonuclease H-like"/>
    <property type="match status" value="1"/>
</dbReference>
<dbReference type="NCBIfam" id="NF033546">
    <property type="entry name" value="transpos_IS21"/>
    <property type="match status" value="1"/>
</dbReference>
<dbReference type="AlphaFoldDB" id="A0ABD7X3G0"/>
<evidence type="ECO:0000256" key="4">
    <source>
        <dbReference type="ARBA" id="ARBA00023172"/>
    </source>
</evidence>
<dbReference type="EMBL" id="CP118719">
    <property type="protein sequence ID" value="WEA47220.1"/>
    <property type="molecule type" value="Genomic_DNA"/>
</dbReference>
<dbReference type="GO" id="GO:0006310">
    <property type="term" value="P:DNA recombination"/>
    <property type="evidence" value="ECO:0007669"/>
    <property type="project" value="UniProtKB-KW"/>
</dbReference>
<evidence type="ECO:0000256" key="3">
    <source>
        <dbReference type="ARBA" id="ARBA00023125"/>
    </source>
</evidence>
<dbReference type="InterPro" id="IPR009057">
    <property type="entry name" value="Homeodomain-like_sf"/>
</dbReference>
<dbReference type="InterPro" id="IPR001387">
    <property type="entry name" value="Cro/C1-type_HTH"/>
</dbReference>
<dbReference type="SUPFAM" id="SSF46689">
    <property type="entry name" value="Homeodomain-like"/>
    <property type="match status" value="1"/>
</dbReference>
<evidence type="ECO:0000313" key="10">
    <source>
        <dbReference type="EMBL" id="WEA47220.1"/>
    </source>
</evidence>
<dbReference type="InterPro" id="IPR012337">
    <property type="entry name" value="RNaseH-like_sf"/>
</dbReference>
<dbReference type="InterPro" id="IPR017894">
    <property type="entry name" value="HTH_IS21_transposase_type"/>
</dbReference>
<evidence type="ECO:0000256" key="2">
    <source>
        <dbReference type="ARBA" id="ARBA00022578"/>
    </source>
</evidence>
<evidence type="ECO:0000256" key="1">
    <source>
        <dbReference type="ARBA" id="ARBA00009277"/>
    </source>
</evidence>
<feature type="domain" description="Integrase catalytic" evidence="7">
    <location>
        <begin position="129"/>
        <end position="306"/>
    </location>
</feature>
<dbReference type="RefSeq" id="WP_275037662.1">
    <property type="nucleotide sequence ID" value="NZ_CP118719.1"/>
</dbReference>
<protein>
    <submittedName>
        <fullName evidence="8">IS21 family transposase</fullName>
    </submittedName>
</protein>
<keyword evidence="2" id="KW-0815">Transposition</keyword>
<keyword evidence="3" id="KW-0238">DNA-binding</keyword>
<dbReference type="PANTHER" id="PTHR35004:SF6">
    <property type="entry name" value="TRANSPOSASE"/>
    <property type="match status" value="1"/>
</dbReference>
<dbReference type="InterPro" id="IPR006120">
    <property type="entry name" value="Resolvase_HTH_dom"/>
</dbReference>
<evidence type="ECO:0000259" key="6">
    <source>
        <dbReference type="PROSITE" id="PS50943"/>
    </source>
</evidence>
<dbReference type="PANTHER" id="PTHR35004">
    <property type="entry name" value="TRANSPOSASE RV3428C-RELATED"/>
    <property type="match status" value="1"/>
</dbReference>
<dbReference type="Pfam" id="PF02796">
    <property type="entry name" value="HTH_7"/>
    <property type="match status" value="1"/>
</dbReference>
<keyword evidence="4" id="KW-0233">DNA recombination</keyword>
<reference evidence="8 11" key="1">
    <citation type="submission" date="2023-02" db="EMBL/GenBank/DDBJ databases">
        <title>Complete genome sequence of Priestia aryabhattai G5MAi6, a methanol-tolerant strain isolated from tap water in Hong Kong.</title>
        <authorList>
            <person name="Leung K.M."/>
            <person name="Lai G.K.K."/>
            <person name="Griffin S.D.J."/>
        </authorList>
    </citation>
    <scope>NUCLEOTIDE SEQUENCE [LARGE SCALE GENOMIC DNA]</scope>
    <source>
        <strain evidence="8 11">G5MAi6</strain>
        <plasmid evidence="8 11">pG5MAi6_1</plasmid>
    </source>
</reference>
<dbReference type="PROSITE" id="PS50943">
    <property type="entry name" value="HTH_CROC1"/>
    <property type="match status" value="1"/>
</dbReference>
<dbReference type="InterPro" id="IPR036397">
    <property type="entry name" value="RNaseH_sf"/>
</dbReference>
<evidence type="ECO:0000259" key="5">
    <source>
        <dbReference type="PROSITE" id="PS50531"/>
    </source>
</evidence>
<dbReference type="PROSITE" id="PS50531">
    <property type="entry name" value="HTH_IS21"/>
    <property type="match status" value="1"/>
</dbReference>